<dbReference type="GO" id="GO:0015562">
    <property type="term" value="F:efflux transmembrane transporter activity"/>
    <property type="evidence" value="ECO:0007669"/>
    <property type="project" value="InterPro"/>
</dbReference>
<keyword evidence="2" id="KW-0472">Membrane</keyword>
<reference evidence="5" key="2">
    <citation type="journal article" date="2013" name="PLoS ONE">
        <title>Genome implosion elicits host-confinement in Alcaligenaceae: evidence from the comparative genomics of Tetrathiobacter kashmirensis, a pathogen in the making.</title>
        <authorList>
            <person name="Ghosh W."/>
            <person name="Alam M."/>
            <person name="Roy C."/>
            <person name="Pyne P."/>
            <person name="George A."/>
            <person name="Chakraborty R."/>
            <person name="Majumder S."/>
            <person name="Agarwal A."/>
            <person name="Chakraborty S."/>
            <person name="Majumdar S."/>
            <person name="Gupta S.K."/>
        </authorList>
    </citation>
    <scope>NUCLEOTIDE SEQUENCE [LARGE SCALE GENOMIC DNA]</scope>
    <source>
        <strain evidence="5">WT001</strain>
    </source>
</reference>
<keyword evidence="2" id="KW-0812">Transmembrane</keyword>
<dbReference type="Gene3D" id="2.20.200.10">
    <property type="entry name" value="Outer membrane efflux proteins (OEP)"/>
    <property type="match status" value="1"/>
</dbReference>
<evidence type="ECO:0000256" key="3">
    <source>
        <dbReference type="SAM" id="Coils"/>
    </source>
</evidence>
<gene>
    <name evidence="4" type="ordered locus">TKWG_19265</name>
</gene>
<protein>
    <submittedName>
        <fullName evidence="4">Efflux transporter outer membrane factor lipoprotein 6</fullName>
    </submittedName>
</protein>
<keyword evidence="2" id="KW-0564">Palmitate</keyword>
<dbReference type="InterPro" id="IPR003423">
    <property type="entry name" value="OMP_efflux"/>
</dbReference>
<dbReference type="SUPFAM" id="SSF56954">
    <property type="entry name" value="Outer membrane efflux proteins (OEP)"/>
    <property type="match status" value="1"/>
</dbReference>
<keyword evidence="5" id="KW-1185">Reference proteome</keyword>
<sequence>MAPLRKTSFKNLIMNYRLSTLVFFSLLLAGCSVVGPDYKTPDNAVIQQPSAQGAFVGARATNVYSDAPLPVHWWRLNHDPILDRLVSKALAANANLRAAQANLARARATVAGAQAQQSPVIDVNASAQYGHSSGLQQLQPDLRPPDRWAYSSGLNIAYQIDLFGQIHRAIEASEQDAQAAMATYEAARVTVAAETARAYATICAAGMQLASAKKSVRIQQESSDIARQLWQAGRGTQLDVTRARGLVQQLNAGIPPLQAQQQVALFRLATLTGQTPSSMPASLLKCATPPRFTGTIPVGNGKQLLRRRPDIRAAERKLAAATARIGVAIGQLYPTITLGLASASTGPMDMLGNKSTTSLNVGPLISWTVPNTGAAKAAIAQARATAEAEYAHFDATVLNALQETESALVTYARQLERYAALKAARDTAAQAASQASVLYRAGKTDYLPVLDAQRTLASADSALASSLAQLADMQVDVFLALGGGWE</sequence>
<comment type="subcellular location">
    <subcellularLocation>
        <location evidence="2">Cell membrane</location>
        <topology evidence="2">Lipid-anchor</topology>
    </subcellularLocation>
</comment>
<dbReference type="PANTHER" id="PTHR30203:SF21">
    <property type="entry name" value="OUTER MEMBRANE COMPONENT OF MULTIDRUG EFFLUX PUMP-RELATED"/>
    <property type="match status" value="1"/>
</dbReference>
<dbReference type="NCBIfam" id="TIGR01845">
    <property type="entry name" value="outer_NodT"/>
    <property type="match status" value="1"/>
</dbReference>
<comment type="similarity">
    <text evidence="1 2">Belongs to the outer membrane factor (OMF) (TC 1.B.17) family.</text>
</comment>
<reference evidence="4 5" key="1">
    <citation type="journal article" date="2011" name="J. Bacteriol.">
        <title>Whole-genome shotgun sequencing of the sulfur-oxidizing chemoautotroph Tetrathiobacter kashmirensis.</title>
        <authorList>
            <person name="Ghosh W."/>
            <person name="George A."/>
            <person name="Agarwal A."/>
            <person name="Raj P."/>
            <person name="Alam M."/>
            <person name="Pyne P."/>
            <person name="Das Gupta S.K."/>
        </authorList>
    </citation>
    <scope>NUCLEOTIDE SEQUENCE [LARGE SCALE GENOMIC DNA]</scope>
    <source>
        <strain evidence="4 5">WT001</strain>
    </source>
</reference>
<name>I3UF78_ADVKW</name>
<dbReference type="Gene3D" id="1.20.1600.10">
    <property type="entry name" value="Outer membrane efflux proteins (OEP)"/>
    <property type="match status" value="1"/>
</dbReference>
<proteinExistence type="inferred from homology"/>
<dbReference type="PANTHER" id="PTHR30203">
    <property type="entry name" value="OUTER MEMBRANE CATION EFFLUX PROTEIN"/>
    <property type="match status" value="1"/>
</dbReference>
<dbReference type="Pfam" id="PF02321">
    <property type="entry name" value="OEP"/>
    <property type="match status" value="2"/>
</dbReference>
<dbReference type="Proteomes" id="UP000005267">
    <property type="component" value="Chromosome"/>
</dbReference>
<dbReference type="GO" id="GO:0005886">
    <property type="term" value="C:plasma membrane"/>
    <property type="evidence" value="ECO:0007669"/>
    <property type="project" value="UniProtKB-SubCell"/>
</dbReference>
<evidence type="ECO:0000256" key="2">
    <source>
        <dbReference type="RuleBase" id="RU362097"/>
    </source>
</evidence>
<keyword evidence="2" id="KW-1134">Transmembrane beta strand</keyword>
<keyword evidence="2 4" id="KW-0449">Lipoprotein</keyword>
<keyword evidence="3" id="KW-0175">Coiled coil</keyword>
<dbReference type="AlphaFoldDB" id="I3UF78"/>
<dbReference type="InterPro" id="IPR010131">
    <property type="entry name" value="MdtP/NodT-like"/>
</dbReference>
<dbReference type="EMBL" id="CP003555">
    <property type="protein sequence ID" value="AFK63666.1"/>
    <property type="molecule type" value="Genomic_DNA"/>
</dbReference>
<dbReference type="HOGENOM" id="CLU_012817_13_0_4"/>
<organism evidence="4 5">
    <name type="scientific">Advenella kashmirensis (strain DSM 17095 / LMG 22695 / WT001)</name>
    <name type="common">Tetrathiobacter kashmirensis</name>
    <dbReference type="NCBI Taxonomy" id="1036672"/>
    <lineage>
        <taxon>Bacteria</taxon>
        <taxon>Pseudomonadati</taxon>
        <taxon>Pseudomonadota</taxon>
        <taxon>Betaproteobacteria</taxon>
        <taxon>Burkholderiales</taxon>
        <taxon>Alcaligenaceae</taxon>
    </lineage>
</organism>
<evidence type="ECO:0000313" key="5">
    <source>
        <dbReference type="Proteomes" id="UP000005267"/>
    </source>
</evidence>
<dbReference type="KEGG" id="aka:TKWG_19265"/>
<feature type="coiled-coil region" evidence="3">
    <location>
        <begin position="82"/>
        <end position="116"/>
    </location>
</feature>
<evidence type="ECO:0000313" key="4">
    <source>
        <dbReference type="EMBL" id="AFK63666.1"/>
    </source>
</evidence>
<accession>I3UF78</accession>
<dbReference type="STRING" id="1036672.TKWG_19265"/>
<evidence type="ECO:0000256" key="1">
    <source>
        <dbReference type="ARBA" id="ARBA00007613"/>
    </source>
</evidence>